<evidence type="ECO:0000256" key="18">
    <source>
        <dbReference type="ARBA" id="ARBA00049244"/>
    </source>
</evidence>
<protein>
    <recommendedName>
        <fullName evidence="4">DNA polymerase beta</fullName>
        <ecNumber evidence="2">2.7.7.7</ecNumber>
        <ecNumber evidence="3">4.2.99.18</ecNumber>
    </recommendedName>
    <alternativeName>
        <fullName evidence="13">5'-deoxyribose-phosphate lyase</fullName>
    </alternativeName>
    <alternativeName>
        <fullName evidence="14">AP lyase</fullName>
    </alternativeName>
</protein>
<evidence type="ECO:0000256" key="10">
    <source>
        <dbReference type="ARBA" id="ARBA00022932"/>
    </source>
</evidence>
<dbReference type="GO" id="GO:0140078">
    <property type="term" value="F:class I DNA-(apurinic or apyrimidinic site) endonuclease activity"/>
    <property type="evidence" value="ECO:0007669"/>
    <property type="project" value="UniProtKB-EC"/>
</dbReference>
<evidence type="ECO:0000256" key="14">
    <source>
        <dbReference type="ARBA" id="ARBA00035726"/>
    </source>
</evidence>
<feature type="domain" description="Helix-hairpin-helix DNA-binding motif class 1" evidence="19">
    <location>
        <begin position="50"/>
        <end position="69"/>
    </location>
</feature>
<evidence type="ECO:0000256" key="6">
    <source>
        <dbReference type="ARBA" id="ARBA00022634"/>
    </source>
</evidence>
<evidence type="ECO:0000256" key="11">
    <source>
        <dbReference type="ARBA" id="ARBA00023053"/>
    </source>
</evidence>
<keyword evidence="9" id="KW-0832">Ubl conjugation</keyword>
<keyword evidence="11" id="KW-0915">Sodium</keyword>
<dbReference type="InterPro" id="IPR002008">
    <property type="entry name" value="DNA_pol_X_beta-like"/>
</dbReference>
<name>A0A0E3ZV90_9BACT</name>
<dbReference type="Pfam" id="PF14716">
    <property type="entry name" value="HHH_8"/>
    <property type="match status" value="1"/>
</dbReference>
<dbReference type="Gene3D" id="1.10.150.20">
    <property type="entry name" value="5' to 3' exonuclease, C-terminal subdomain"/>
    <property type="match status" value="1"/>
</dbReference>
<dbReference type="PANTHER" id="PTHR36928:SF1">
    <property type="entry name" value="PHOSPHATASE YCDX-RELATED"/>
    <property type="match status" value="1"/>
</dbReference>
<dbReference type="Proteomes" id="UP000033054">
    <property type="component" value="Chromosome"/>
</dbReference>
<gene>
    <name evidence="22" type="ORF">SD10_14885</name>
</gene>
<dbReference type="InterPro" id="IPR022311">
    <property type="entry name" value="PolX-like"/>
</dbReference>
<dbReference type="SUPFAM" id="SSF47802">
    <property type="entry name" value="DNA polymerase beta, N-terminal domain-like"/>
    <property type="match status" value="1"/>
</dbReference>
<dbReference type="AlphaFoldDB" id="A0A0E3ZV90"/>
<dbReference type="SMART" id="SM00483">
    <property type="entry name" value="POLXc"/>
    <property type="match status" value="1"/>
</dbReference>
<dbReference type="HOGENOM" id="CLU_017729_1_0_10"/>
<evidence type="ECO:0000259" key="21">
    <source>
        <dbReference type="SMART" id="SM00483"/>
    </source>
</evidence>
<keyword evidence="6" id="KW-0237">DNA synthesis</keyword>
<dbReference type="SUPFAM" id="SSF89550">
    <property type="entry name" value="PHP domain-like"/>
    <property type="match status" value="1"/>
</dbReference>
<evidence type="ECO:0000256" key="15">
    <source>
        <dbReference type="ARBA" id="ARBA00044632"/>
    </source>
</evidence>
<evidence type="ECO:0000256" key="8">
    <source>
        <dbReference type="ARBA" id="ARBA00022763"/>
    </source>
</evidence>
<evidence type="ECO:0000256" key="17">
    <source>
        <dbReference type="ARBA" id="ARBA00045548"/>
    </source>
</evidence>
<feature type="domain" description="Polymerase/histidinol phosphatase N-terminal" evidence="20">
    <location>
        <begin position="339"/>
        <end position="419"/>
    </location>
</feature>
<dbReference type="InterPro" id="IPR003141">
    <property type="entry name" value="Pol/His_phosphatase_N"/>
</dbReference>
<sequence length="579" mass="64644">MTNSEIVDLLELTGRLMELHDRDAFKTRTFQSAAFNLDKSTADLGNLPVEELVKLPGVGKSVAQKIREIAETGHLTDLDELLAQTPEGVLDMFRIKGLGVKKVRTLWHELGITNLRDLQLAGENGQIAKIKGFGTSTQEKILAALEFLQEQQGKVRMDKAAMMANLLQDELSTHFERVELSGQVRRKAQEVDVVQLLIQTSDPISAMGTLNTLPNLHQNEVESSPFVWRGQLTGFDVQVELLLYPAEQMNRQLFIHTAADPHLRQAGTGGIPLLQIAYASNLPDVKNPTATAVADAEKAIYQQAGLPYIVPEMREDDFAFRWASRHSNEELVTWDDLRGTLHNHSTWSDGKQSVADMAAYCRELGLSYFGIADHSKTASYAGGLDAERVHQQQLEIDELNKGFGDEFRIFKGIESDILSDGSLDYDDATLATFDYVVASVHQTLTMTQEKATTRLLRAIENPYTTILGHPTGRLLLAREGYPIDHRAIIDACAEHNVIIEINASPYRLDIDWHWIDYAMQQGVMLSINPDAHNLVGLLDMHYGVAIGRKGGLTKAMTFNALTLEEMSNYLQNRRKNILK</sequence>
<dbReference type="GO" id="GO:0005829">
    <property type="term" value="C:cytosol"/>
    <property type="evidence" value="ECO:0007669"/>
    <property type="project" value="TreeGrafter"/>
</dbReference>
<dbReference type="EC" id="2.7.7.7" evidence="2"/>
<evidence type="ECO:0000256" key="9">
    <source>
        <dbReference type="ARBA" id="ARBA00022843"/>
    </source>
</evidence>
<dbReference type="InterPro" id="IPR002054">
    <property type="entry name" value="DNA-dir_DNA_pol_X"/>
</dbReference>
<evidence type="ECO:0000259" key="20">
    <source>
        <dbReference type="SMART" id="SM00481"/>
    </source>
</evidence>
<reference evidence="22 23" key="1">
    <citation type="journal article" date="2014" name="Curr. Microbiol.">
        <title>Spirosoma radiotolerans sp. nov., a gamma-radiation-resistant bacterium isolated from gamma ray-irradiated soil.</title>
        <authorList>
            <person name="Lee J.J."/>
            <person name="Srinivasan S."/>
            <person name="Lim S."/>
            <person name="Joe M."/>
            <person name="Im S."/>
            <person name="Bae S.I."/>
            <person name="Park K.R."/>
            <person name="Han J.H."/>
            <person name="Park S.H."/>
            <person name="Joo B.M."/>
            <person name="Park S.J."/>
            <person name="Kim M.K."/>
        </authorList>
    </citation>
    <scope>NUCLEOTIDE SEQUENCE [LARGE SCALE GENOMIC DNA]</scope>
    <source>
        <strain evidence="22 23">DG5A</strain>
    </source>
</reference>
<comment type="subcellular location">
    <subcellularLocation>
        <location evidence="1">Cytoplasm</location>
    </subcellularLocation>
</comment>
<feature type="domain" description="Helix-hairpin-helix DNA-binding motif class 1" evidence="19">
    <location>
        <begin position="125"/>
        <end position="144"/>
    </location>
</feature>
<dbReference type="InterPro" id="IPR003583">
    <property type="entry name" value="Hlx-hairpin-Hlx_DNA-bd_motif"/>
</dbReference>
<evidence type="ECO:0000256" key="16">
    <source>
        <dbReference type="ARBA" id="ARBA00044678"/>
    </source>
</evidence>
<dbReference type="CDD" id="cd07436">
    <property type="entry name" value="PHP_PolX"/>
    <property type="match status" value="1"/>
</dbReference>
<dbReference type="EMBL" id="CP010429">
    <property type="protein sequence ID" value="AKD55998.1"/>
    <property type="molecule type" value="Genomic_DNA"/>
</dbReference>
<dbReference type="SUPFAM" id="SSF81301">
    <property type="entry name" value="Nucleotidyltransferase"/>
    <property type="match status" value="1"/>
</dbReference>
<keyword evidence="10" id="KW-0239">DNA-directed DNA polymerase</keyword>
<dbReference type="InterPro" id="IPR050243">
    <property type="entry name" value="PHP_phosphatase"/>
</dbReference>
<dbReference type="STRING" id="1379870.SD10_14885"/>
<comment type="function">
    <text evidence="17">Repair polymerase that plays a key role in base-excision repair. During this process, the damaged base is excised by specific DNA glycosylases, the DNA backbone is nicked at the abasic site by an apurinic/apyrimidic (AP) endonuclease, and POLB removes 5'-deoxyribose-phosphate from the preincised AP site acting as a 5'-deoxyribose-phosphate lyase (5'-dRP lyase); through its DNA polymerase activity, it adds one nucleotide to the 3' end of the arising single-nucleotide gap. Conducts 'gap-filling' DNA synthesis in a stepwise distributive fashion rather than in a processive fashion as for other DNA polymerases. It is also able to cleave sugar-phosphate bonds 3' to an intact AP site, acting as an AP lyase.</text>
</comment>
<evidence type="ECO:0000256" key="3">
    <source>
        <dbReference type="ARBA" id="ARBA00012720"/>
    </source>
</evidence>
<evidence type="ECO:0000313" key="23">
    <source>
        <dbReference type="Proteomes" id="UP000033054"/>
    </source>
</evidence>
<keyword evidence="5" id="KW-0488">Methylation</keyword>
<keyword evidence="10" id="KW-0548">Nucleotidyltransferase</keyword>
<accession>A0A0E3ZV90</accession>
<dbReference type="InterPro" id="IPR010996">
    <property type="entry name" value="HHH_MUS81"/>
</dbReference>
<dbReference type="Pfam" id="PF14520">
    <property type="entry name" value="HHH_5"/>
    <property type="match status" value="1"/>
</dbReference>
<keyword evidence="23" id="KW-1185">Reference proteome</keyword>
<dbReference type="GO" id="GO:0008270">
    <property type="term" value="F:zinc ion binding"/>
    <property type="evidence" value="ECO:0007669"/>
    <property type="project" value="TreeGrafter"/>
</dbReference>
<dbReference type="InterPro" id="IPR047967">
    <property type="entry name" value="PolX_PHP"/>
</dbReference>
<evidence type="ECO:0000256" key="7">
    <source>
        <dbReference type="ARBA" id="ARBA00022705"/>
    </source>
</evidence>
<dbReference type="PATRIC" id="fig|1379870.5.peg.3236"/>
<dbReference type="OrthoDB" id="9808747at2"/>
<comment type="catalytic activity">
    <reaction evidence="18">
        <text>DNA(n) + a 2'-deoxyribonucleoside 5'-triphosphate = DNA(n+1) + diphosphate</text>
        <dbReference type="Rhea" id="RHEA:22508"/>
        <dbReference type="Rhea" id="RHEA-COMP:17339"/>
        <dbReference type="Rhea" id="RHEA-COMP:17340"/>
        <dbReference type="ChEBI" id="CHEBI:33019"/>
        <dbReference type="ChEBI" id="CHEBI:61560"/>
        <dbReference type="ChEBI" id="CHEBI:173112"/>
        <dbReference type="EC" id="2.7.7.7"/>
    </reaction>
</comment>
<dbReference type="GO" id="GO:0006281">
    <property type="term" value="P:DNA repair"/>
    <property type="evidence" value="ECO:0007669"/>
    <property type="project" value="UniProtKB-KW"/>
</dbReference>
<dbReference type="PIRSF" id="PIRSF005047">
    <property type="entry name" value="UCP005047_YshC"/>
    <property type="match status" value="1"/>
</dbReference>
<dbReference type="InterPro" id="IPR027421">
    <property type="entry name" value="DNA_pol_lamdba_lyase_dom_sf"/>
</dbReference>
<dbReference type="InterPro" id="IPR043519">
    <property type="entry name" value="NT_sf"/>
</dbReference>
<organism evidence="22 23">
    <name type="scientific">Spirosoma radiotolerans</name>
    <dbReference type="NCBI Taxonomy" id="1379870"/>
    <lineage>
        <taxon>Bacteria</taxon>
        <taxon>Pseudomonadati</taxon>
        <taxon>Bacteroidota</taxon>
        <taxon>Cytophagia</taxon>
        <taxon>Cytophagales</taxon>
        <taxon>Cytophagaceae</taxon>
        <taxon>Spirosoma</taxon>
    </lineage>
</organism>
<dbReference type="RefSeq" id="WP_046574702.1">
    <property type="nucleotide sequence ID" value="NZ_CP010429.1"/>
</dbReference>
<dbReference type="SMART" id="SM00481">
    <property type="entry name" value="POLIIIAc"/>
    <property type="match status" value="1"/>
</dbReference>
<comment type="catalytic activity">
    <reaction evidence="16">
        <text>a 5'-end 2'-deoxyribose-2'-deoxyribonucleotide-DNA = (2E,4S)-4-hydroxypenten-2-al-5-phosphate + a 5'-end 5'-phospho-2'-deoxyribonucleoside-DNA + H(+)</text>
        <dbReference type="Rhea" id="RHEA:76255"/>
        <dbReference type="Rhea" id="RHEA-COMP:13180"/>
        <dbReference type="Rhea" id="RHEA-COMP:18657"/>
        <dbReference type="ChEBI" id="CHEBI:15378"/>
        <dbReference type="ChEBI" id="CHEBI:136412"/>
        <dbReference type="ChEBI" id="CHEBI:195194"/>
        <dbReference type="ChEBI" id="CHEBI:195195"/>
    </reaction>
</comment>
<evidence type="ECO:0000313" key="22">
    <source>
        <dbReference type="EMBL" id="AKD55998.1"/>
    </source>
</evidence>
<dbReference type="SMART" id="SM00278">
    <property type="entry name" value="HhH1"/>
    <property type="match status" value="2"/>
</dbReference>
<keyword evidence="10" id="KW-0808">Transferase</keyword>
<evidence type="ECO:0000256" key="2">
    <source>
        <dbReference type="ARBA" id="ARBA00012417"/>
    </source>
</evidence>
<proteinExistence type="predicted"/>
<evidence type="ECO:0000259" key="19">
    <source>
        <dbReference type="SMART" id="SM00278"/>
    </source>
</evidence>
<evidence type="ECO:0000256" key="1">
    <source>
        <dbReference type="ARBA" id="ARBA00004496"/>
    </source>
</evidence>
<evidence type="ECO:0000256" key="5">
    <source>
        <dbReference type="ARBA" id="ARBA00022481"/>
    </source>
</evidence>
<dbReference type="GO" id="GO:0003887">
    <property type="term" value="F:DNA-directed DNA polymerase activity"/>
    <property type="evidence" value="ECO:0007669"/>
    <property type="project" value="UniProtKB-KW"/>
</dbReference>
<dbReference type="GO" id="GO:0042578">
    <property type="term" value="F:phosphoric ester hydrolase activity"/>
    <property type="evidence" value="ECO:0007669"/>
    <property type="project" value="TreeGrafter"/>
</dbReference>
<keyword evidence="8" id="KW-0227">DNA damage</keyword>
<dbReference type="PANTHER" id="PTHR36928">
    <property type="entry name" value="PHOSPHATASE YCDX-RELATED"/>
    <property type="match status" value="1"/>
</dbReference>
<feature type="domain" description="DNA-directed DNA polymerase X" evidence="21">
    <location>
        <begin position="1"/>
        <end position="315"/>
    </location>
</feature>
<keyword evidence="7" id="KW-0235">DNA replication</keyword>
<dbReference type="KEGG" id="srd:SD10_14885"/>
<dbReference type="EC" id="4.2.99.18" evidence="3"/>
<comment type="catalytic activity">
    <reaction evidence="15">
        <text>2'-deoxyribonucleotide-(2'-deoxyribose 5'-phosphate)-2'-deoxyribonucleotide-DNA = a 3'-end 2'-deoxyribonucleotide-(2,3-dehydro-2,3-deoxyribose 5'-phosphate)-DNA + a 5'-end 5'-phospho-2'-deoxyribonucleoside-DNA + H(+)</text>
        <dbReference type="Rhea" id="RHEA:66592"/>
        <dbReference type="Rhea" id="RHEA-COMP:13180"/>
        <dbReference type="Rhea" id="RHEA-COMP:16897"/>
        <dbReference type="Rhea" id="RHEA-COMP:17067"/>
        <dbReference type="ChEBI" id="CHEBI:15378"/>
        <dbReference type="ChEBI" id="CHEBI:136412"/>
        <dbReference type="ChEBI" id="CHEBI:157695"/>
        <dbReference type="ChEBI" id="CHEBI:167181"/>
        <dbReference type="EC" id="4.2.99.18"/>
    </reaction>
</comment>
<dbReference type="Gene3D" id="3.20.20.140">
    <property type="entry name" value="Metal-dependent hydrolases"/>
    <property type="match status" value="1"/>
</dbReference>
<dbReference type="InterPro" id="IPR004013">
    <property type="entry name" value="PHP_dom"/>
</dbReference>
<dbReference type="GO" id="GO:0071978">
    <property type="term" value="P:bacterial-type flagellum-dependent swarming motility"/>
    <property type="evidence" value="ECO:0007669"/>
    <property type="project" value="TreeGrafter"/>
</dbReference>
<dbReference type="Pfam" id="PF02811">
    <property type="entry name" value="PHP"/>
    <property type="match status" value="1"/>
</dbReference>
<dbReference type="InterPro" id="IPR016195">
    <property type="entry name" value="Pol/histidinol_Pase-like"/>
</dbReference>
<evidence type="ECO:0000256" key="4">
    <source>
        <dbReference type="ARBA" id="ARBA00020020"/>
    </source>
</evidence>
<evidence type="ECO:0000256" key="12">
    <source>
        <dbReference type="ARBA" id="ARBA00023204"/>
    </source>
</evidence>
<dbReference type="GO" id="GO:0003677">
    <property type="term" value="F:DNA binding"/>
    <property type="evidence" value="ECO:0007669"/>
    <property type="project" value="InterPro"/>
</dbReference>
<keyword evidence="12" id="KW-0234">DNA repair</keyword>
<evidence type="ECO:0000256" key="13">
    <source>
        <dbReference type="ARBA" id="ARBA00035717"/>
    </source>
</evidence>
<dbReference type="Gene3D" id="1.10.150.110">
    <property type="entry name" value="DNA polymerase beta, N-terminal domain-like"/>
    <property type="match status" value="1"/>
</dbReference>
<dbReference type="PRINTS" id="PR00870">
    <property type="entry name" value="DNAPOLXBETA"/>
</dbReference>